<comment type="caution">
    <text evidence="2">The sequence shown here is derived from an EMBL/GenBank/DDBJ whole genome shotgun (WGS) entry which is preliminary data.</text>
</comment>
<protein>
    <submittedName>
        <fullName evidence="2">Amino acid ABC transporter substrate-binding protein</fullName>
    </submittedName>
</protein>
<name>A0A1S1N9V1_9GAMM</name>
<organism evidence="2 3">
    <name type="scientific">Pseudoalteromonas byunsanensis</name>
    <dbReference type="NCBI Taxonomy" id="327939"/>
    <lineage>
        <taxon>Bacteria</taxon>
        <taxon>Pseudomonadati</taxon>
        <taxon>Pseudomonadota</taxon>
        <taxon>Gammaproteobacteria</taxon>
        <taxon>Alteromonadales</taxon>
        <taxon>Pseudoalteromonadaceae</taxon>
        <taxon>Pseudoalteromonas</taxon>
    </lineage>
</organism>
<evidence type="ECO:0000313" key="3">
    <source>
        <dbReference type="Proteomes" id="UP000180253"/>
    </source>
</evidence>
<dbReference type="Proteomes" id="UP000180253">
    <property type="component" value="Unassembled WGS sequence"/>
</dbReference>
<keyword evidence="1" id="KW-0732">Signal</keyword>
<dbReference type="Gene3D" id="3.40.190.10">
    <property type="entry name" value="Periplasmic binding protein-like II"/>
    <property type="match status" value="2"/>
</dbReference>
<dbReference type="STRING" id="327939.BIW53_06250"/>
<keyword evidence="3" id="KW-1185">Reference proteome</keyword>
<dbReference type="AlphaFoldDB" id="A0A1S1N9V1"/>
<feature type="signal peptide" evidence="1">
    <location>
        <begin position="1"/>
        <end position="20"/>
    </location>
</feature>
<proteinExistence type="predicted"/>
<dbReference type="EMBL" id="MNAN01000027">
    <property type="protein sequence ID" value="OHU96145.1"/>
    <property type="molecule type" value="Genomic_DNA"/>
</dbReference>
<feature type="chain" id="PRO_5010334844" evidence="1">
    <location>
        <begin position="21"/>
        <end position="245"/>
    </location>
</feature>
<dbReference type="SUPFAM" id="SSF53850">
    <property type="entry name" value="Periplasmic binding protein-like II"/>
    <property type="match status" value="1"/>
</dbReference>
<evidence type="ECO:0000256" key="1">
    <source>
        <dbReference type="SAM" id="SignalP"/>
    </source>
</evidence>
<gene>
    <name evidence="2" type="ORF">BIW53_06250</name>
</gene>
<evidence type="ECO:0000313" key="2">
    <source>
        <dbReference type="EMBL" id="OHU96145.1"/>
    </source>
</evidence>
<accession>A0A1S1N9V1</accession>
<sequence>MRTLIMIAAFCFLSSLNANTNTQLTYSVSGSGNYYPYYTHDPQHPGILPEVVTAILNTANIEGTNLLLPAKRTVLYLETGKIDFDLISPSWLNKQQRDDPRFIFSDAILSVDEYIVSTKKLASVPQLKGAEIGTVRGYYYHDDDHYERVDFNSEKELLQALARGRVELAIIGDLPAIYWAKELDIPIYLNSLHSQGEMHMRLQAKHEKLLPIINQAIETLHQQAFFKNITQRYVQSIPTAGVLKH</sequence>
<dbReference type="RefSeq" id="WP_070991019.1">
    <property type="nucleotide sequence ID" value="NZ_CBCSHD010000003.1"/>
</dbReference>
<reference evidence="2 3" key="1">
    <citation type="submission" date="2016-10" db="EMBL/GenBank/DDBJ databases">
        <title>Pseudoalteromonas amylolytica sp. nov., isolated from the surface seawater.</title>
        <authorList>
            <person name="Wu Y.-H."/>
            <person name="Cheng H."/>
            <person name="Jin X.-B."/>
            <person name="Wang C.-S."/>
            <person name="Xu X.-W."/>
        </authorList>
    </citation>
    <scope>NUCLEOTIDE SEQUENCE [LARGE SCALE GENOMIC DNA]</scope>
    <source>
        <strain evidence="2 3">JCM 12483</strain>
    </source>
</reference>
<dbReference type="OrthoDB" id="8454826at2"/>